<gene>
    <name evidence="2" type="ORF">BHU62_10780</name>
</gene>
<dbReference type="Gene3D" id="1.10.260.40">
    <property type="entry name" value="lambda repressor-like DNA-binding domains"/>
    <property type="match status" value="1"/>
</dbReference>
<feature type="domain" description="HTH cro/C1-type" evidence="1">
    <location>
        <begin position="55"/>
        <end position="110"/>
    </location>
</feature>
<evidence type="ECO:0000313" key="3">
    <source>
        <dbReference type="Proteomes" id="UP000185770"/>
    </source>
</evidence>
<dbReference type="GO" id="GO:0003677">
    <property type="term" value="F:DNA binding"/>
    <property type="evidence" value="ECO:0007669"/>
    <property type="project" value="InterPro"/>
</dbReference>
<dbReference type="EMBL" id="MJAO01000009">
    <property type="protein sequence ID" value="OKB66713.1"/>
    <property type="molecule type" value="Genomic_DNA"/>
</dbReference>
<sequence length="112" mass="12432">MTKPIDTDSRHVTPAGGNVFADLGFSADEARQLQAQSNAEIAQLIALKKQLMGEISAWIEEEGYRQEEAARYLHTSRPRVSDVVNQKTEKFTLDALVNMMANIGKSVKLIVE</sequence>
<dbReference type="RefSeq" id="WP_073532046.1">
    <property type="nucleotide sequence ID" value="NZ_MJAO01000009.1"/>
</dbReference>
<dbReference type="Proteomes" id="UP000185770">
    <property type="component" value="Unassembled WGS sequence"/>
</dbReference>
<dbReference type="InterPro" id="IPR039554">
    <property type="entry name" value="HigA2-like_HTH"/>
</dbReference>
<name>A0A1Q4P0S0_SERMA</name>
<dbReference type="PROSITE" id="PS50943">
    <property type="entry name" value="HTH_CROC1"/>
    <property type="match status" value="1"/>
</dbReference>
<dbReference type="InterPro" id="IPR001387">
    <property type="entry name" value="Cro/C1-type_HTH"/>
</dbReference>
<accession>A0A1Q4P0S0</accession>
<organism evidence="2 3">
    <name type="scientific">Serratia marcescens</name>
    <dbReference type="NCBI Taxonomy" id="615"/>
    <lineage>
        <taxon>Bacteria</taxon>
        <taxon>Pseudomonadati</taxon>
        <taxon>Pseudomonadota</taxon>
        <taxon>Gammaproteobacteria</taxon>
        <taxon>Enterobacterales</taxon>
        <taxon>Yersiniaceae</taxon>
        <taxon>Serratia</taxon>
    </lineage>
</organism>
<dbReference type="InterPro" id="IPR010982">
    <property type="entry name" value="Lambda_DNA-bd_dom_sf"/>
</dbReference>
<evidence type="ECO:0000259" key="1">
    <source>
        <dbReference type="PROSITE" id="PS50943"/>
    </source>
</evidence>
<dbReference type="SUPFAM" id="SSF47413">
    <property type="entry name" value="lambda repressor-like DNA-binding domains"/>
    <property type="match status" value="1"/>
</dbReference>
<proteinExistence type="predicted"/>
<reference evidence="2 3" key="1">
    <citation type="submission" date="2016-09" db="EMBL/GenBank/DDBJ databases">
        <title>Serratia marcescens MSU-97 and epiphytic antimycotic-producing bacteria.</title>
        <authorList>
            <person name="Matilla M.A."/>
        </authorList>
    </citation>
    <scope>NUCLEOTIDE SEQUENCE [LARGE SCALE GENOMIC DNA]</scope>
    <source>
        <strain evidence="2 3">MSU-97</strain>
    </source>
</reference>
<dbReference type="SMART" id="SM00530">
    <property type="entry name" value="HTH_XRE"/>
    <property type="match status" value="1"/>
</dbReference>
<dbReference type="OrthoDB" id="8526848at2"/>
<dbReference type="Pfam" id="PF13744">
    <property type="entry name" value="HTH_37"/>
    <property type="match status" value="1"/>
</dbReference>
<protein>
    <submittedName>
        <fullName evidence="2">XRE family transcriptional regulator</fullName>
    </submittedName>
</protein>
<dbReference type="AlphaFoldDB" id="A0A1Q4P0S0"/>
<comment type="caution">
    <text evidence="2">The sequence shown here is derived from an EMBL/GenBank/DDBJ whole genome shotgun (WGS) entry which is preliminary data.</text>
</comment>
<evidence type="ECO:0000313" key="2">
    <source>
        <dbReference type="EMBL" id="OKB66713.1"/>
    </source>
</evidence>